<sequence>MSRSVPTSVPESVALLRRVYPDSEARTGPDHLAELGSVIEAIPYRWLYWPELVESHGAVFVDLFGAGAAAFREGLDASVRRGPTGRSRTAWLAVVDSYNLIELWQLFRRWRGGLDASEEALLALGGLVLEPWRARLNSAFPDRMFTVEIVPPDPEVGVCLQVRQTAPRLDPPAGW</sequence>
<evidence type="ECO:0000313" key="1">
    <source>
        <dbReference type="EMBL" id="MFC5910991.1"/>
    </source>
</evidence>
<comment type="caution">
    <text evidence="1">The sequence shown here is derived from an EMBL/GenBank/DDBJ whole genome shotgun (WGS) entry which is preliminary data.</text>
</comment>
<dbReference type="RefSeq" id="WP_380589130.1">
    <property type="nucleotide sequence ID" value="NZ_JBHSQJ010000141.1"/>
</dbReference>
<evidence type="ECO:0000313" key="2">
    <source>
        <dbReference type="Proteomes" id="UP001596174"/>
    </source>
</evidence>
<dbReference type="Proteomes" id="UP001596174">
    <property type="component" value="Unassembled WGS sequence"/>
</dbReference>
<keyword evidence="2" id="KW-1185">Reference proteome</keyword>
<protein>
    <submittedName>
        <fullName evidence="1">Uncharacterized protein</fullName>
    </submittedName>
</protein>
<dbReference type="EMBL" id="JBHSQJ010000141">
    <property type="protein sequence ID" value="MFC5910991.1"/>
    <property type="molecule type" value="Genomic_DNA"/>
</dbReference>
<accession>A0ABW1GAZ9</accession>
<name>A0ABW1GAZ9_9ACTN</name>
<reference evidence="2" key="1">
    <citation type="journal article" date="2019" name="Int. J. Syst. Evol. Microbiol.">
        <title>The Global Catalogue of Microorganisms (GCM) 10K type strain sequencing project: providing services to taxonomists for standard genome sequencing and annotation.</title>
        <authorList>
            <consortium name="The Broad Institute Genomics Platform"/>
            <consortium name="The Broad Institute Genome Sequencing Center for Infectious Disease"/>
            <person name="Wu L."/>
            <person name="Ma J."/>
        </authorList>
    </citation>
    <scope>NUCLEOTIDE SEQUENCE [LARGE SCALE GENOMIC DNA]</scope>
    <source>
        <strain evidence="2">JCM 4816</strain>
    </source>
</reference>
<gene>
    <name evidence="1" type="ORF">ACFP3V_27775</name>
</gene>
<organism evidence="1 2">
    <name type="scientific">Streptacidiphilus monticola</name>
    <dbReference type="NCBI Taxonomy" id="2161674"/>
    <lineage>
        <taxon>Bacteria</taxon>
        <taxon>Bacillati</taxon>
        <taxon>Actinomycetota</taxon>
        <taxon>Actinomycetes</taxon>
        <taxon>Kitasatosporales</taxon>
        <taxon>Streptomycetaceae</taxon>
        <taxon>Streptacidiphilus</taxon>
    </lineage>
</organism>
<proteinExistence type="predicted"/>